<dbReference type="Pfam" id="PF00102">
    <property type="entry name" value="Y_phosphatase"/>
    <property type="match status" value="1"/>
</dbReference>
<dbReference type="PANTHER" id="PTHR19134">
    <property type="entry name" value="RECEPTOR-TYPE TYROSINE-PROTEIN PHOSPHATASE"/>
    <property type="match status" value="1"/>
</dbReference>
<organism evidence="4 5">
    <name type="scientific">Lingula anatina</name>
    <name type="common">Brachiopod</name>
    <name type="synonym">Lingula unguis</name>
    <dbReference type="NCBI Taxonomy" id="7574"/>
    <lineage>
        <taxon>Eukaryota</taxon>
        <taxon>Metazoa</taxon>
        <taxon>Spiralia</taxon>
        <taxon>Lophotrochozoa</taxon>
        <taxon>Brachiopoda</taxon>
        <taxon>Linguliformea</taxon>
        <taxon>Lingulata</taxon>
        <taxon>Lingulida</taxon>
        <taxon>Linguloidea</taxon>
        <taxon>Lingulidae</taxon>
        <taxon>Lingula</taxon>
    </lineage>
</organism>
<dbReference type="InParanoid" id="A0A1S3HWG8"/>
<dbReference type="PANTHER" id="PTHR19134:SF534">
    <property type="entry name" value="LD27988P"/>
    <property type="match status" value="1"/>
</dbReference>
<dbReference type="PROSITE" id="PS50055">
    <property type="entry name" value="TYR_PHOSPHATASE_PTP"/>
    <property type="match status" value="1"/>
</dbReference>
<protein>
    <submittedName>
        <fullName evidence="5">Receptor-type tyrosine-protein phosphatase epsilon-like</fullName>
    </submittedName>
</protein>
<dbReference type="AlphaFoldDB" id="A0A1S3HWG8"/>
<dbReference type="SUPFAM" id="SSF52799">
    <property type="entry name" value="(Phosphotyrosine protein) phosphatases II"/>
    <property type="match status" value="1"/>
</dbReference>
<evidence type="ECO:0000313" key="5">
    <source>
        <dbReference type="RefSeq" id="XP_013390380.1"/>
    </source>
</evidence>
<dbReference type="PRINTS" id="PR00700">
    <property type="entry name" value="PRTYPHPHTASE"/>
</dbReference>
<evidence type="ECO:0000259" key="3">
    <source>
        <dbReference type="PROSITE" id="PS50056"/>
    </source>
</evidence>
<evidence type="ECO:0000256" key="1">
    <source>
        <dbReference type="SAM" id="MobiDB-lite"/>
    </source>
</evidence>
<accession>A0A1S3HWG8</accession>
<dbReference type="Proteomes" id="UP000085678">
    <property type="component" value="Unplaced"/>
</dbReference>
<reference evidence="5" key="1">
    <citation type="submission" date="2025-08" db="UniProtKB">
        <authorList>
            <consortium name="RefSeq"/>
        </authorList>
    </citation>
    <scope>IDENTIFICATION</scope>
    <source>
        <tissue evidence="5">Gonads</tissue>
    </source>
</reference>
<name>A0A1S3HWG8_LINAN</name>
<dbReference type="Gene3D" id="3.90.190.10">
    <property type="entry name" value="Protein tyrosine phosphatase superfamily"/>
    <property type="match status" value="1"/>
</dbReference>
<evidence type="ECO:0000259" key="2">
    <source>
        <dbReference type="PROSITE" id="PS50055"/>
    </source>
</evidence>
<dbReference type="GeneID" id="106158825"/>
<dbReference type="GO" id="GO:0004725">
    <property type="term" value="F:protein tyrosine phosphatase activity"/>
    <property type="evidence" value="ECO:0007669"/>
    <property type="project" value="InterPro"/>
</dbReference>
<dbReference type="InterPro" id="IPR000387">
    <property type="entry name" value="Tyr_Pase_dom"/>
</dbReference>
<feature type="domain" description="Tyrosine specific protein phosphatases" evidence="3">
    <location>
        <begin position="83"/>
        <end position="157"/>
    </location>
</feature>
<evidence type="ECO:0000313" key="4">
    <source>
        <dbReference type="Proteomes" id="UP000085678"/>
    </source>
</evidence>
<feature type="region of interest" description="Disordered" evidence="1">
    <location>
        <begin position="170"/>
        <end position="200"/>
    </location>
</feature>
<dbReference type="InterPro" id="IPR050348">
    <property type="entry name" value="Protein-Tyr_Phosphatase"/>
</dbReference>
<feature type="compositionally biased region" description="Polar residues" evidence="1">
    <location>
        <begin position="170"/>
        <end position="189"/>
    </location>
</feature>
<proteinExistence type="predicted"/>
<keyword evidence="4" id="KW-1185">Reference proteome</keyword>
<feature type="domain" description="Tyrosine-protein phosphatase" evidence="2">
    <location>
        <begin position="42"/>
        <end position="166"/>
    </location>
</feature>
<sequence length="200" mass="23138">MRVAERTLKIERKPRPGPKMDELFQLVENKNQNQTIFGLLEKLKATESNNAMRTQIVRMFQLQSWPDKEKPSTESLESILYLNRLVELWQQNMALYRIDRPAVCVVSKDGAERCGVFCTLNQALDELGEEGTVDIFSAVRRVRNNRPELIKDTAEYRLCYKLVQHETRYQPSFDGNHNTSPLSPQTAPALSQDEDFEHPV</sequence>
<dbReference type="InterPro" id="IPR000242">
    <property type="entry name" value="PTP_cat"/>
</dbReference>
<dbReference type="PROSITE" id="PS50056">
    <property type="entry name" value="TYR_PHOSPHATASE_2"/>
    <property type="match status" value="1"/>
</dbReference>
<gene>
    <name evidence="5" type="primary">LOC106158825</name>
</gene>
<dbReference type="OrthoDB" id="6407541at2759"/>
<dbReference type="KEGG" id="lak:106158825"/>
<dbReference type="RefSeq" id="XP_013390380.1">
    <property type="nucleotide sequence ID" value="XM_013534926.1"/>
</dbReference>
<dbReference type="InterPro" id="IPR003595">
    <property type="entry name" value="Tyr_Pase_cat"/>
</dbReference>
<dbReference type="InterPro" id="IPR029021">
    <property type="entry name" value="Prot-tyrosine_phosphatase-like"/>
</dbReference>
<dbReference type="STRING" id="7574.A0A1S3HWG8"/>
<dbReference type="SMART" id="SM00404">
    <property type="entry name" value="PTPc_motif"/>
    <property type="match status" value="1"/>
</dbReference>